<organism evidence="2 3">
    <name type="scientific">Pleuronectes platessa</name>
    <name type="common">European plaice</name>
    <dbReference type="NCBI Taxonomy" id="8262"/>
    <lineage>
        <taxon>Eukaryota</taxon>
        <taxon>Metazoa</taxon>
        <taxon>Chordata</taxon>
        <taxon>Craniata</taxon>
        <taxon>Vertebrata</taxon>
        <taxon>Euteleostomi</taxon>
        <taxon>Actinopterygii</taxon>
        <taxon>Neopterygii</taxon>
        <taxon>Teleostei</taxon>
        <taxon>Neoteleostei</taxon>
        <taxon>Acanthomorphata</taxon>
        <taxon>Carangaria</taxon>
        <taxon>Pleuronectiformes</taxon>
        <taxon>Pleuronectoidei</taxon>
        <taxon>Pleuronectidae</taxon>
        <taxon>Pleuronectes</taxon>
    </lineage>
</organism>
<name>A0A9N7TZC2_PLEPL</name>
<dbReference type="Proteomes" id="UP001153269">
    <property type="component" value="Unassembled WGS sequence"/>
</dbReference>
<evidence type="ECO:0000256" key="1">
    <source>
        <dbReference type="SAM" id="MobiDB-lite"/>
    </source>
</evidence>
<dbReference type="AlphaFoldDB" id="A0A9N7TZC2"/>
<protein>
    <submittedName>
        <fullName evidence="2">Uncharacterized protein</fullName>
    </submittedName>
</protein>
<accession>A0A9N7TZC2</accession>
<dbReference type="EMBL" id="CADEAL010000529">
    <property type="protein sequence ID" value="CAB1421537.1"/>
    <property type="molecule type" value="Genomic_DNA"/>
</dbReference>
<comment type="caution">
    <text evidence="2">The sequence shown here is derived from an EMBL/GenBank/DDBJ whole genome shotgun (WGS) entry which is preliminary data.</text>
</comment>
<evidence type="ECO:0000313" key="2">
    <source>
        <dbReference type="EMBL" id="CAB1421537.1"/>
    </source>
</evidence>
<sequence length="311" mass="34724">MPLSLGWGPCSLSPPLSMITTLLTRLIECWTYVGEAEASNILLIGRDMGQRNVNGFPVPLSWTPLSATTFTPVSRIDRVGRQVASLELLWIESTRQSGAILNLNQRIRKPDCLELLRRAPDANCQSVCVPTVYSCKARLPQIVENVDLLSLRYQWVYRVGIEHVGSEEKVEHGRDLELSATLQTAVVALCRTTGKSEERKPREVLTKLTPDDDVETYVTLFERTATREKWPKTAWAAVSLDGSPAKTTNDDREEAVHTQYTAADPERAAEVEPLEDIQSDEVFSQFPEVEMEGNLRPGQFGSAQLQDPDLT</sequence>
<evidence type="ECO:0000313" key="3">
    <source>
        <dbReference type="Proteomes" id="UP001153269"/>
    </source>
</evidence>
<keyword evidence="3" id="KW-1185">Reference proteome</keyword>
<gene>
    <name evidence="2" type="ORF">PLEPLA_LOCUS9423</name>
</gene>
<proteinExistence type="predicted"/>
<reference evidence="2" key="1">
    <citation type="submission" date="2020-03" db="EMBL/GenBank/DDBJ databases">
        <authorList>
            <person name="Weist P."/>
        </authorList>
    </citation>
    <scope>NUCLEOTIDE SEQUENCE</scope>
</reference>
<feature type="region of interest" description="Disordered" evidence="1">
    <location>
        <begin position="287"/>
        <end position="311"/>
    </location>
</feature>